<dbReference type="STRING" id="52131.GA0061100_105167"/>
<organism evidence="2 3">
    <name type="scientific">Rhizobium hainanense</name>
    <dbReference type="NCBI Taxonomy" id="52131"/>
    <lineage>
        <taxon>Bacteria</taxon>
        <taxon>Pseudomonadati</taxon>
        <taxon>Pseudomonadota</taxon>
        <taxon>Alphaproteobacteria</taxon>
        <taxon>Hyphomicrobiales</taxon>
        <taxon>Rhizobiaceae</taxon>
        <taxon>Rhizobium/Agrobacterium group</taxon>
        <taxon>Rhizobium</taxon>
    </lineage>
</organism>
<evidence type="ECO:0000313" key="3">
    <source>
        <dbReference type="Proteomes" id="UP000186228"/>
    </source>
</evidence>
<dbReference type="Proteomes" id="UP000186228">
    <property type="component" value="Unassembled WGS sequence"/>
</dbReference>
<proteinExistence type="predicted"/>
<protein>
    <submittedName>
        <fullName evidence="2">Uncharacterized protein</fullName>
    </submittedName>
</protein>
<gene>
    <name evidence="2" type="ORF">GA0061100_105167</name>
</gene>
<reference evidence="3" key="1">
    <citation type="submission" date="2016-08" db="EMBL/GenBank/DDBJ databases">
        <authorList>
            <person name="Varghese N."/>
            <person name="Submissions Spin"/>
        </authorList>
    </citation>
    <scope>NUCLEOTIDE SEQUENCE [LARGE SCALE GENOMIC DNA]</scope>
    <source>
        <strain evidence="3">CCBAU 57015</strain>
    </source>
</reference>
<sequence length="214" mass="23038">MKTETKLRLSGAKTALAANKPNNGKDQAEPVLSTSDDNLEDADGAAPASDDTEHSVSDRSSPASSEVKDPSKAYAEVVKSWTSGGIVGTGRDRVTITATYSAVRDKKTRAVSLGADSFSLTITNVDTNAGSTIPRYLFSNTEWTEIPAPGKPKDAEKFHVKGHVKIDVQSSGKMMRVRFHLDTGIQLSDIGYIFVLDIPEDTKFTDYEPSEPSP</sequence>
<evidence type="ECO:0000313" key="2">
    <source>
        <dbReference type="EMBL" id="SCB24887.1"/>
    </source>
</evidence>
<dbReference type="OrthoDB" id="8410917at2"/>
<dbReference type="AlphaFoldDB" id="A0A1C3VBA2"/>
<dbReference type="RefSeq" id="WP_075853980.1">
    <property type="nucleotide sequence ID" value="NZ_FMAC01000005.1"/>
</dbReference>
<dbReference type="EMBL" id="FMAC01000005">
    <property type="protein sequence ID" value="SCB24887.1"/>
    <property type="molecule type" value="Genomic_DNA"/>
</dbReference>
<keyword evidence="3" id="KW-1185">Reference proteome</keyword>
<name>A0A1C3VBA2_9HYPH</name>
<accession>A0A1C3VBA2</accession>
<feature type="region of interest" description="Disordered" evidence="1">
    <location>
        <begin position="1"/>
        <end position="72"/>
    </location>
</feature>
<evidence type="ECO:0000256" key="1">
    <source>
        <dbReference type="SAM" id="MobiDB-lite"/>
    </source>
</evidence>